<dbReference type="PROSITE" id="PS01084">
    <property type="entry name" value="DNA_PHOTOLYASES_2_2"/>
    <property type="match status" value="1"/>
</dbReference>
<dbReference type="SUPFAM" id="SSF48173">
    <property type="entry name" value="Cryptochrome/photolyase FAD-binding domain"/>
    <property type="match status" value="1"/>
</dbReference>
<dbReference type="RefSeq" id="WP_013010334.1">
    <property type="nucleotide sequence ID" value="NC_013943.1"/>
</dbReference>
<dbReference type="PaxDb" id="522772-Dacet_1027"/>
<dbReference type="InterPro" id="IPR036134">
    <property type="entry name" value="Crypto/Photolyase_FAD-like_sf"/>
</dbReference>
<dbReference type="InterPro" id="IPR052219">
    <property type="entry name" value="Photolyase_Class-2"/>
</dbReference>
<dbReference type="EMBL" id="CP001968">
    <property type="protein sequence ID" value="ADD67803.1"/>
    <property type="molecule type" value="Genomic_DNA"/>
</dbReference>
<evidence type="ECO:0000256" key="10">
    <source>
        <dbReference type="ARBA" id="ARBA00023204"/>
    </source>
</evidence>
<dbReference type="Pfam" id="PF00875">
    <property type="entry name" value="DNA_photolyase"/>
    <property type="match status" value="1"/>
</dbReference>
<dbReference type="InterPro" id="IPR036155">
    <property type="entry name" value="Crypto/Photolyase_N_sf"/>
</dbReference>
<dbReference type="InterPro" id="IPR014729">
    <property type="entry name" value="Rossmann-like_a/b/a_fold"/>
</dbReference>
<dbReference type="InterPro" id="IPR008148">
    <property type="entry name" value="DNA_photolyase_2"/>
</dbReference>
<dbReference type="InterPro" id="IPR032673">
    <property type="entry name" value="DNA_photolyase_2_CS"/>
</dbReference>
<keyword evidence="11 15" id="KW-0456">Lyase</keyword>
<sequence length="446" mass="51986">MTDIRREYQINKDVTYFGGPVIYWMNRDQRVRDNWALIKAMELAESRQSPMAVVFCLIPDYPSARNQHFRFMMEGLCEIDLELEYLKIPFFMISGNPVDELSKFIRQVGAGAVVTDFSPLKFNRKMKLELAEVINVPLIEVDAHNIVPCRIASHKEEFAARTIRPKINGLLSQFLVEFPKLKQQRYKWKGHTAHIDWERVINSFGIPNNFYPAGIRAADEALHNFVTGSLNGYNIKRNDPTIDHQSNLSPYLHFGNISAQRCALDAGEAFWADEDIRAFKEELVVRRELAENYCFYNDHYDSVEGAHSWAKKTIEEHRDDSREYIYGYDEFEQAKTHDPLWNAAQKEMAIKGKMHGYMRMYWAKKMLEWTPDVETAFETALSLNDRYSLDGRDPNGYTGVAWSVCGVHDRAWFERPVFGKIRYMNFNGCKSKFKVNKYITSVEQLL</sequence>
<dbReference type="FunFam" id="3.40.50.620:FF:000110">
    <property type="entry name" value="Deoxyribodipyrimidine photolyase"/>
    <property type="match status" value="1"/>
</dbReference>
<dbReference type="GO" id="GO:0000719">
    <property type="term" value="P:photoreactive repair"/>
    <property type="evidence" value="ECO:0007669"/>
    <property type="project" value="TreeGrafter"/>
</dbReference>
<evidence type="ECO:0000256" key="13">
    <source>
        <dbReference type="ARBA" id="ARBA00033999"/>
    </source>
</evidence>
<dbReference type="NCBIfam" id="TIGR00591">
    <property type="entry name" value="phr2"/>
    <property type="match status" value="1"/>
</dbReference>
<gene>
    <name evidence="15" type="ordered locus">Dacet_1027</name>
</gene>
<dbReference type="PROSITE" id="PS51645">
    <property type="entry name" value="PHR_CRY_ALPHA_BETA"/>
    <property type="match status" value="1"/>
</dbReference>
<dbReference type="eggNOG" id="COG0415">
    <property type="taxonomic scope" value="Bacteria"/>
</dbReference>
<evidence type="ECO:0000259" key="14">
    <source>
        <dbReference type="PROSITE" id="PS51645"/>
    </source>
</evidence>
<organism evidence="15 16">
    <name type="scientific">Denitrovibrio acetiphilus (strain DSM 12809 / NBRC 114555 / N2460)</name>
    <dbReference type="NCBI Taxonomy" id="522772"/>
    <lineage>
        <taxon>Bacteria</taxon>
        <taxon>Pseudomonadati</taxon>
        <taxon>Deferribacterota</taxon>
        <taxon>Deferribacteres</taxon>
        <taxon>Deferribacterales</taxon>
        <taxon>Geovibrionaceae</taxon>
        <taxon>Denitrovibrio</taxon>
    </lineage>
</organism>
<keyword evidence="7" id="KW-0227">DNA damage</keyword>
<evidence type="ECO:0000256" key="6">
    <source>
        <dbReference type="ARBA" id="ARBA00022630"/>
    </source>
</evidence>
<evidence type="ECO:0000313" key="16">
    <source>
        <dbReference type="Proteomes" id="UP000002012"/>
    </source>
</evidence>
<evidence type="ECO:0000256" key="12">
    <source>
        <dbReference type="ARBA" id="ARBA00031671"/>
    </source>
</evidence>
<dbReference type="InParanoid" id="D4H6T7"/>
<dbReference type="KEGG" id="dap:Dacet_1027"/>
<dbReference type="EC" id="4.1.99.3" evidence="4"/>
<comment type="cofactor">
    <cofactor evidence="2">
        <name>FAD</name>
        <dbReference type="ChEBI" id="CHEBI:57692"/>
    </cofactor>
</comment>
<evidence type="ECO:0000256" key="2">
    <source>
        <dbReference type="ARBA" id="ARBA00001974"/>
    </source>
</evidence>
<dbReference type="AlphaFoldDB" id="D4H6T7"/>
<evidence type="ECO:0000256" key="11">
    <source>
        <dbReference type="ARBA" id="ARBA00023239"/>
    </source>
</evidence>
<comment type="similarity">
    <text evidence="3">Belongs to the DNA photolyase class-2 family.</text>
</comment>
<dbReference type="Gene3D" id="3.40.50.620">
    <property type="entry name" value="HUPs"/>
    <property type="match status" value="1"/>
</dbReference>
<comment type="cofactor">
    <cofactor evidence="1">
        <name>(6R)-5,10-methylene-5,6,7,8-tetrahydrofolate</name>
        <dbReference type="ChEBI" id="CHEBI:15636"/>
    </cofactor>
</comment>
<reference evidence="15 16" key="1">
    <citation type="journal article" date="2010" name="Stand. Genomic Sci.">
        <title>Complete genome sequence of Denitrovibrio acetiphilus type strain (N2460).</title>
        <authorList>
            <person name="Kiss H."/>
            <person name="Lang E."/>
            <person name="Lapidus A."/>
            <person name="Copeland A."/>
            <person name="Nolan M."/>
            <person name="Glavina Del Rio T."/>
            <person name="Chen F."/>
            <person name="Lucas S."/>
            <person name="Tice H."/>
            <person name="Cheng J.F."/>
            <person name="Han C."/>
            <person name="Goodwin L."/>
            <person name="Pitluck S."/>
            <person name="Liolios K."/>
            <person name="Pati A."/>
            <person name="Ivanova N."/>
            <person name="Mavromatis K."/>
            <person name="Chen A."/>
            <person name="Palaniappan K."/>
            <person name="Land M."/>
            <person name="Hauser L."/>
            <person name="Chang Y.J."/>
            <person name="Jeffries C.D."/>
            <person name="Detter J.C."/>
            <person name="Brettin T."/>
            <person name="Spring S."/>
            <person name="Rohde M."/>
            <person name="Goker M."/>
            <person name="Woyke T."/>
            <person name="Bristow J."/>
            <person name="Eisen J.A."/>
            <person name="Markowitz V."/>
            <person name="Hugenholtz P."/>
            <person name="Kyrpides N.C."/>
            <person name="Klenk H.P."/>
        </authorList>
    </citation>
    <scope>NUCLEOTIDE SEQUENCE [LARGE SCALE GENOMIC DNA]</scope>
    <source>
        <strain evidence="16">DSM 12809 / NBRC 114555 / N2460</strain>
    </source>
</reference>
<dbReference type="Gene3D" id="1.25.40.80">
    <property type="match status" value="1"/>
</dbReference>
<protein>
    <recommendedName>
        <fullName evidence="5">Deoxyribodipyrimidine photo-lyase</fullName>
        <ecNumber evidence="4">4.1.99.3</ecNumber>
    </recommendedName>
    <alternativeName>
        <fullName evidence="12">DNA photolyase</fullName>
    </alternativeName>
</protein>
<dbReference type="Gene3D" id="1.10.579.10">
    <property type="entry name" value="DNA Cyclobutane Dipyrimidine Photolyase, subunit A, domain 3"/>
    <property type="match status" value="1"/>
</dbReference>
<dbReference type="SUPFAM" id="SSF52425">
    <property type="entry name" value="Cryptochrome/photolyase, N-terminal domain"/>
    <property type="match status" value="1"/>
</dbReference>
<evidence type="ECO:0000256" key="8">
    <source>
        <dbReference type="ARBA" id="ARBA00022827"/>
    </source>
</evidence>
<keyword evidence="16" id="KW-1185">Reference proteome</keyword>
<dbReference type="OrthoDB" id="9772484at2"/>
<dbReference type="GO" id="GO:0003904">
    <property type="term" value="F:deoxyribodipyrimidine photo-lyase activity"/>
    <property type="evidence" value="ECO:0007669"/>
    <property type="project" value="UniProtKB-EC"/>
</dbReference>
<dbReference type="HOGENOM" id="CLU_026342_2_1_0"/>
<keyword evidence="9" id="KW-0238">DNA-binding</keyword>
<evidence type="ECO:0000256" key="1">
    <source>
        <dbReference type="ARBA" id="ARBA00001932"/>
    </source>
</evidence>
<feature type="domain" description="Photolyase/cryptochrome alpha/beta" evidence="14">
    <location>
        <begin position="19"/>
        <end position="149"/>
    </location>
</feature>
<dbReference type="Proteomes" id="UP000002012">
    <property type="component" value="Chromosome"/>
</dbReference>
<accession>D4H6T7</accession>
<keyword evidence="8" id="KW-0274">FAD</keyword>
<dbReference type="PANTHER" id="PTHR10211">
    <property type="entry name" value="DEOXYRIBODIPYRIMIDINE PHOTOLYASE"/>
    <property type="match status" value="1"/>
</dbReference>
<keyword evidence="10" id="KW-0234">DNA repair</keyword>
<evidence type="ECO:0000256" key="4">
    <source>
        <dbReference type="ARBA" id="ARBA00013149"/>
    </source>
</evidence>
<evidence type="ECO:0000256" key="3">
    <source>
        <dbReference type="ARBA" id="ARBA00006409"/>
    </source>
</evidence>
<proteinExistence type="inferred from homology"/>
<dbReference type="STRING" id="522772.Dacet_1027"/>
<dbReference type="FunFam" id="1.10.579.10:FF:000002">
    <property type="entry name" value="Deoxyribodipyrimidine photolyase"/>
    <property type="match status" value="1"/>
</dbReference>
<evidence type="ECO:0000313" key="15">
    <source>
        <dbReference type="EMBL" id="ADD67803.1"/>
    </source>
</evidence>
<keyword evidence="6" id="KW-0285">Flavoprotein</keyword>
<dbReference type="PANTHER" id="PTHR10211:SF0">
    <property type="entry name" value="DEOXYRIBODIPYRIMIDINE PHOTO-LYASE"/>
    <property type="match status" value="1"/>
</dbReference>
<name>D4H6T7_DENA2</name>
<evidence type="ECO:0000256" key="5">
    <source>
        <dbReference type="ARBA" id="ARBA00014046"/>
    </source>
</evidence>
<evidence type="ECO:0000256" key="7">
    <source>
        <dbReference type="ARBA" id="ARBA00022763"/>
    </source>
</evidence>
<evidence type="ECO:0000256" key="9">
    <source>
        <dbReference type="ARBA" id="ARBA00023125"/>
    </source>
</evidence>
<dbReference type="InterPro" id="IPR006050">
    <property type="entry name" value="DNA_photolyase_N"/>
</dbReference>
<dbReference type="GO" id="GO:0003677">
    <property type="term" value="F:DNA binding"/>
    <property type="evidence" value="ECO:0007669"/>
    <property type="project" value="UniProtKB-KW"/>
</dbReference>
<comment type="catalytic activity">
    <reaction evidence="13">
        <text>cyclobutadipyrimidine (in DNA) = 2 pyrimidine residues (in DNA).</text>
        <dbReference type="EC" id="4.1.99.3"/>
    </reaction>
</comment>